<accession>A0A2M8DSF6</accession>
<dbReference type="AlphaFoldDB" id="A0A2M8DSF6"/>
<sequence length="128" mass="15256">MYLNRRQFGQWGENIAKQYLLDHDYQICGMNIYNRYGEIDILALKNGVFHFVEVKTVRESTFGFPEESLTVYKQSCLQRTIIEFIEENEVIEDWQVDLILITVGSIKNKIRLLFVLDYEFDEQVIESF</sequence>
<dbReference type="Gene3D" id="3.40.1350.10">
    <property type="match status" value="1"/>
</dbReference>
<evidence type="ECO:0000256" key="1">
    <source>
        <dbReference type="ARBA" id="ARBA00006738"/>
    </source>
</evidence>
<dbReference type="HAMAP" id="MF_00048">
    <property type="entry name" value="UPF0102"/>
    <property type="match status" value="1"/>
</dbReference>
<name>A0A2M8DSF6_9BACT</name>
<reference evidence="4" key="1">
    <citation type="submission" date="2017-09" db="EMBL/GenBank/DDBJ databases">
        <title>Depth-based differentiation of microbial function through sediment-hosted aquifers and enrichment of novel symbionts in the deep terrestrial subsurface.</title>
        <authorList>
            <person name="Probst A.J."/>
            <person name="Ladd B."/>
            <person name="Jarett J.K."/>
            <person name="Geller-Mcgrath D.E."/>
            <person name="Sieber C.M.K."/>
            <person name="Emerson J.B."/>
            <person name="Anantharaman K."/>
            <person name="Thomas B.C."/>
            <person name="Malmstrom R."/>
            <person name="Stieglmeier M."/>
            <person name="Klingl A."/>
            <person name="Woyke T."/>
            <person name="Ryan C.M."/>
            <person name="Banfield J.F."/>
        </authorList>
    </citation>
    <scope>NUCLEOTIDE SEQUENCE [LARGE SCALE GENOMIC DNA]</scope>
</reference>
<comment type="similarity">
    <text evidence="1 2">Belongs to the UPF0102 family.</text>
</comment>
<dbReference type="PANTHER" id="PTHR34039:SF1">
    <property type="entry name" value="UPF0102 PROTEIN YRAN"/>
    <property type="match status" value="1"/>
</dbReference>
<dbReference type="Pfam" id="PF02021">
    <property type="entry name" value="UPF0102"/>
    <property type="match status" value="1"/>
</dbReference>
<protein>
    <recommendedName>
        <fullName evidence="2">UPF0102 protein CO073_00190</fullName>
    </recommendedName>
</protein>
<proteinExistence type="inferred from homology"/>
<dbReference type="EMBL" id="PFSY01000010">
    <property type="protein sequence ID" value="PJC02300.1"/>
    <property type="molecule type" value="Genomic_DNA"/>
</dbReference>
<comment type="caution">
    <text evidence="3">The sequence shown here is derived from an EMBL/GenBank/DDBJ whole genome shotgun (WGS) entry which is preliminary data.</text>
</comment>
<dbReference type="GO" id="GO:0003676">
    <property type="term" value="F:nucleic acid binding"/>
    <property type="evidence" value="ECO:0007669"/>
    <property type="project" value="InterPro"/>
</dbReference>
<dbReference type="Proteomes" id="UP000230136">
    <property type="component" value="Unassembled WGS sequence"/>
</dbReference>
<evidence type="ECO:0000313" key="3">
    <source>
        <dbReference type="EMBL" id="PJC02300.1"/>
    </source>
</evidence>
<gene>
    <name evidence="3" type="ORF">CO073_00190</name>
</gene>
<dbReference type="InterPro" id="IPR011335">
    <property type="entry name" value="Restrct_endonuc-II-like"/>
</dbReference>
<dbReference type="SUPFAM" id="SSF52980">
    <property type="entry name" value="Restriction endonuclease-like"/>
    <property type="match status" value="1"/>
</dbReference>
<dbReference type="InterPro" id="IPR003509">
    <property type="entry name" value="UPF0102_YraN-like"/>
</dbReference>
<dbReference type="InterPro" id="IPR011856">
    <property type="entry name" value="tRNA_endonuc-like_dom_sf"/>
</dbReference>
<organism evidence="3 4">
    <name type="scientific">Candidatus Komeilibacteria bacterium CG_4_9_14_0_8_um_filter_36_9</name>
    <dbReference type="NCBI Taxonomy" id="1974473"/>
    <lineage>
        <taxon>Bacteria</taxon>
        <taxon>Candidatus Komeiliibacteriota</taxon>
    </lineage>
</organism>
<evidence type="ECO:0000313" key="4">
    <source>
        <dbReference type="Proteomes" id="UP000230136"/>
    </source>
</evidence>
<dbReference type="PANTHER" id="PTHR34039">
    <property type="entry name" value="UPF0102 PROTEIN YRAN"/>
    <property type="match status" value="1"/>
</dbReference>
<evidence type="ECO:0000256" key="2">
    <source>
        <dbReference type="HAMAP-Rule" id="MF_00048"/>
    </source>
</evidence>